<feature type="transmembrane region" description="Helical" evidence="17">
    <location>
        <begin position="47"/>
        <end position="69"/>
    </location>
</feature>
<evidence type="ECO:0000313" key="20">
    <source>
        <dbReference type="Proteomes" id="UP000242188"/>
    </source>
</evidence>
<dbReference type="AlphaFoldDB" id="A0A210R4M6"/>
<dbReference type="GO" id="GO:0005886">
    <property type="term" value="C:plasma membrane"/>
    <property type="evidence" value="ECO:0007669"/>
    <property type="project" value="TreeGrafter"/>
</dbReference>
<evidence type="ECO:0000256" key="1">
    <source>
        <dbReference type="ARBA" id="ARBA00004141"/>
    </source>
</evidence>
<evidence type="ECO:0000259" key="18">
    <source>
        <dbReference type="Pfam" id="PF01699"/>
    </source>
</evidence>
<dbReference type="InterPro" id="IPR004481">
    <property type="entry name" value="K/Na/Ca-exchanger"/>
</dbReference>
<sequence length="488" mass="54609">MTISEIKSHRRIVESRHLTALENCTPRAVEQFPKGLFTQDERLRGGIIVHVLVSLYMFLGFALLCDDYFVPSLEIICDNLHIQSDVAGATFMAAGSSAPELATAVIAVFIAKDDIGLGTVVGSAVYNVMFVISMCALLAGMVVYLNWWPLVRDCVFYLLSVAALALVILDGHIYWYEALGLVLFYLVYILIMYHNAKLEAWFVPKVTWCGQAAVRKKQPESIVLYDKLRDANSNGAVILNGNSVTESFTDEMTALTESDSDDPGEGHTVKMASYDKEPESVFAWPDACWKKALFIIAIPLKVVLFISIPDCRQPRWQRWFVVTFVMCLTWLTIFSYIMVWMITVIGYTADIPDTIMGLTFIAFGVSLPDVIASLIVVREGHGDMAVSNAVGSNVFDILICMGLPWLLQIIINNGEPVQVYSEGLLYSSFTLLATVFLLLLITHLNKWRLTKTYGVVLLIIYVFFTVLTSLYELNIFGYVHPHECASNY</sequence>
<dbReference type="Proteomes" id="UP000242188">
    <property type="component" value="Unassembled WGS sequence"/>
</dbReference>
<dbReference type="GO" id="GO:0006874">
    <property type="term" value="P:intracellular calcium ion homeostasis"/>
    <property type="evidence" value="ECO:0007669"/>
    <property type="project" value="TreeGrafter"/>
</dbReference>
<organism evidence="19 20">
    <name type="scientific">Mizuhopecten yessoensis</name>
    <name type="common">Japanese scallop</name>
    <name type="synonym">Patinopecten yessoensis</name>
    <dbReference type="NCBI Taxonomy" id="6573"/>
    <lineage>
        <taxon>Eukaryota</taxon>
        <taxon>Metazoa</taxon>
        <taxon>Spiralia</taxon>
        <taxon>Lophotrochozoa</taxon>
        <taxon>Mollusca</taxon>
        <taxon>Bivalvia</taxon>
        <taxon>Autobranchia</taxon>
        <taxon>Pteriomorphia</taxon>
        <taxon>Pectinida</taxon>
        <taxon>Pectinoidea</taxon>
        <taxon>Pectinidae</taxon>
        <taxon>Mizuhopecten</taxon>
    </lineage>
</organism>
<evidence type="ECO:0000256" key="3">
    <source>
        <dbReference type="ARBA" id="ARBA00022448"/>
    </source>
</evidence>
<feature type="transmembrane region" description="Helical" evidence="17">
    <location>
        <begin position="355"/>
        <end position="377"/>
    </location>
</feature>
<evidence type="ECO:0000256" key="8">
    <source>
        <dbReference type="ARBA" id="ARBA00022729"/>
    </source>
</evidence>
<feature type="transmembrane region" description="Helical" evidence="17">
    <location>
        <begin position="150"/>
        <end position="169"/>
    </location>
</feature>
<keyword evidence="5" id="KW-0633">Potassium transport</keyword>
<evidence type="ECO:0000313" key="19">
    <source>
        <dbReference type="EMBL" id="OWF56023.1"/>
    </source>
</evidence>
<keyword evidence="16" id="KW-0739">Sodium transport</keyword>
<protein>
    <recommendedName>
        <fullName evidence="18">Sodium/calcium exchanger membrane region domain-containing protein</fullName>
    </recommendedName>
</protein>
<evidence type="ECO:0000256" key="6">
    <source>
        <dbReference type="ARBA" id="ARBA00022568"/>
    </source>
</evidence>
<keyword evidence="6" id="KW-0109">Calcium transport</keyword>
<dbReference type="GO" id="GO:0005262">
    <property type="term" value="F:calcium channel activity"/>
    <property type="evidence" value="ECO:0007669"/>
    <property type="project" value="TreeGrafter"/>
</dbReference>
<name>A0A210R4M6_MIZYE</name>
<evidence type="ECO:0000256" key="11">
    <source>
        <dbReference type="ARBA" id="ARBA00022958"/>
    </source>
</evidence>
<keyword evidence="11" id="KW-0630">Potassium</keyword>
<dbReference type="GO" id="GO:0008273">
    <property type="term" value="F:calcium, potassium:sodium antiporter activity"/>
    <property type="evidence" value="ECO:0007669"/>
    <property type="project" value="TreeGrafter"/>
</dbReference>
<dbReference type="EMBL" id="NEDP02000379">
    <property type="protein sequence ID" value="OWF56023.1"/>
    <property type="molecule type" value="Genomic_DNA"/>
</dbReference>
<feature type="transmembrane region" description="Helical" evidence="17">
    <location>
        <begin position="174"/>
        <end position="193"/>
    </location>
</feature>
<keyword evidence="7 17" id="KW-0812">Transmembrane</keyword>
<evidence type="ECO:0000256" key="9">
    <source>
        <dbReference type="ARBA" id="ARBA00022837"/>
    </source>
</evidence>
<keyword evidence="8" id="KW-0732">Signal</keyword>
<comment type="caution">
    <text evidence="19">The sequence shown here is derived from an EMBL/GenBank/DDBJ whole genome shotgun (WGS) entry which is preliminary data.</text>
</comment>
<dbReference type="STRING" id="6573.A0A210R4M6"/>
<keyword evidence="20" id="KW-1185">Reference proteome</keyword>
<reference evidence="19 20" key="1">
    <citation type="journal article" date="2017" name="Nat. Ecol. Evol.">
        <title>Scallop genome provides insights into evolution of bilaterian karyotype and development.</title>
        <authorList>
            <person name="Wang S."/>
            <person name="Zhang J."/>
            <person name="Jiao W."/>
            <person name="Li J."/>
            <person name="Xun X."/>
            <person name="Sun Y."/>
            <person name="Guo X."/>
            <person name="Huan P."/>
            <person name="Dong B."/>
            <person name="Zhang L."/>
            <person name="Hu X."/>
            <person name="Sun X."/>
            <person name="Wang J."/>
            <person name="Zhao C."/>
            <person name="Wang Y."/>
            <person name="Wang D."/>
            <person name="Huang X."/>
            <person name="Wang R."/>
            <person name="Lv J."/>
            <person name="Li Y."/>
            <person name="Zhang Z."/>
            <person name="Liu B."/>
            <person name="Lu W."/>
            <person name="Hui Y."/>
            <person name="Liang J."/>
            <person name="Zhou Z."/>
            <person name="Hou R."/>
            <person name="Li X."/>
            <person name="Liu Y."/>
            <person name="Li H."/>
            <person name="Ning X."/>
            <person name="Lin Y."/>
            <person name="Zhao L."/>
            <person name="Xing Q."/>
            <person name="Dou J."/>
            <person name="Li Y."/>
            <person name="Mao J."/>
            <person name="Guo H."/>
            <person name="Dou H."/>
            <person name="Li T."/>
            <person name="Mu C."/>
            <person name="Jiang W."/>
            <person name="Fu Q."/>
            <person name="Fu X."/>
            <person name="Miao Y."/>
            <person name="Liu J."/>
            <person name="Yu Q."/>
            <person name="Li R."/>
            <person name="Liao H."/>
            <person name="Li X."/>
            <person name="Kong Y."/>
            <person name="Jiang Z."/>
            <person name="Chourrout D."/>
            <person name="Li R."/>
            <person name="Bao Z."/>
        </authorList>
    </citation>
    <scope>NUCLEOTIDE SEQUENCE [LARGE SCALE GENOMIC DNA]</scope>
    <source>
        <strain evidence="19 20">PY_sf001</strain>
    </source>
</reference>
<keyword evidence="12 17" id="KW-1133">Transmembrane helix</keyword>
<keyword evidence="9" id="KW-0106">Calcium</keyword>
<evidence type="ECO:0000256" key="5">
    <source>
        <dbReference type="ARBA" id="ARBA00022538"/>
    </source>
</evidence>
<keyword evidence="15 17" id="KW-0472">Membrane</keyword>
<feature type="domain" description="Sodium/calcium exchanger membrane region" evidence="18">
    <location>
        <begin position="320"/>
        <end position="468"/>
    </location>
</feature>
<feature type="domain" description="Sodium/calcium exchanger membrane region" evidence="18">
    <location>
        <begin position="51"/>
        <end position="193"/>
    </location>
</feature>
<dbReference type="FunFam" id="1.20.1420.30:FF:000004">
    <property type="entry name" value="Sodium/potassium/calcium exchanger 2 isoform 1"/>
    <property type="match status" value="1"/>
</dbReference>
<dbReference type="NCBIfam" id="TIGR00367">
    <property type="entry name" value="calcium/sodium antiporter"/>
    <property type="match status" value="1"/>
</dbReference>
<comment type="similarity">
    <text evidence="2">Belongs to the Ca(2+):cation antiporter (CaCA) (TC 2.A.19) family. SLC24A subfamily.</text>
</comment>
<dbReference type="InterPro" id="IPR004837">
    <property type="entry name" value="NaCa_Exmemb"/>
</dbReference>
<comment type="subcellular location">
    <subcellularLocation>
        <location evidence="1">Membrane</location>
        <topology evidence="1">Multi-pass membrane protein</topology>
    </subcellularLocation>
</comment>
<dbReference type="InterPro" id="IPR044880">
    <property type="entry name" value="NCX_ion-bd_dom_sf"/>
</dbReference>
<evidence type="ECO:0000256" key="17">
    <source>
        <dbReference type="SAM" id="Phobius"/>
    </source>
</evidence>
<feature type="transmembrane region" description="Helical" evidence="17">
    <location>
        <begin position="123"/>
        <end position="144"/>
    </location>
</feature>
<dbReference type="OrthoDB" id="2127281at2759"/>
<dbReference type="Pfam" id="PF01699">
    <property type="entry name" value="Na_Ca_ex"/>
    <property type="match status" value="2"/>
</dbReference>
<evidence type="ECO:0000256" key="13">
    <source>
        <dbReference type="ARBA" id="ARBA00023053"/>
    </source>
</evidence>
<keyword evidence="13" id="KW-0915">Sodium</keyword>
<accession>A0A210R4M6</accession>
<feature type="transmembrane region" description="Helical" evidence="17">
    <location>
        <begin position="389"/>
        <end position="411"/>
    </location>
</feature>
<dbReference type="PANTHER" id="PTHR10846">
    <property type="entry name" value="SODIUM/POTASSIUM/CALCIUM EXCHANGER"/>
    <property type="match status" value="1"/>
</dbReference>
<evidence type="ECO:0000256" key="12">
    <source>
        <dbReference type="ARBA" id="ARBA00022989"/>
    </source>
</evidence>
<feature type="transmembrane region" description="Helical" evidence="17">
    <location>
        <begin position="320"/>
        <end position="349"/>
    </location>
</feature>
<dbReference type="GO" id="GO:0015293">
    <property type="term" value="F:symporter activity"/>
    <property type="evidence" value="ECO:0007669"/>
    <property type="project" value="UniProtKB-KW"/>
</dbReference>
<gene>
    <name evidence="19" type="ORF">KP79_PYT16868</name>
</gene>
<evidence type="ECO:0000256" key="10">
    <source>
        <dbReference type="ARBA" id="ARBA00022847"/>
    </source>
</evidence>
<dbReference type="FunFam" id="1.20.1420.30:FF:000009">
    <property type="entry name" value="sodium/potassium/calcium exchanger 5 isoform X2"/>
    <property type="match status" value="1"/>
</dbReference>
<feature type="transmembrane region" description="Helical" evidence="17">
    <location>
        <begin position="453"/>
        <end position="471"/>
    </location>
</feature>
<keyword evidence="4" id="KW-0050">Antiport</keyword>
<evidence type="ECO:0000256" key="16">
    <source>
        <dbReference type="ARBA" id="ARBA00023201"/>
    </source>
</evidence>
<proteinExistence type="inferred from homology"/>
<evidence type="ECO:0000256" key="4">
    <source>
        <dbReference type="ARBA" id="ARBA00022449"/>
    </source>
</evidence>
<dbReference type="PANTHER" id="PTHR10846:SF74">
    <property type="entry name" value="SODIUM_POTASSIUM_CALCIUM EXCHANGER CG1090-RELATED"/>
    <property type="match status" value="1"/>
</dbReference>
<evidence type="ECO:0000256" key="15">
    <source>
        <dbReference type="ARBA" id="ARBA00023136"/>
    </source>
</evidence>
<dbReference type="Gene3D" id="1.20.1420.30">
    <property type="entry name" value="NCX, central ion-binding region"/>
    <property type="match status" value="2"/>
</dbReference>
<evidence type="ECO:0000256" key="2">
    <source>
        <dbReference type="ARBA" id="ARBA00005364"/>
    </source>
</evidence>
<evidence type="ECO:0000256" key="7">
    <source>
        <dbReference type="ARBA" id="ARBA00022692"/>
    </source>
</evidence>
<feature type="transmembrane region" description="Helical" evidence="17">
    <location>
        <begin position="423"/>
        <end position="441"/>
    </location>
</feature>
<keyword evidence="14" id="KW-0406">Ion transport</keyword>
<keyword evidence="10" id="KW-0769">Symport</keyword>
<evidence type="ECO:0000256" key="14">
    <source>
        <dbReference type="ARBA" id="ARBA00023065"/>
    </source>
</evidence>
<keyword evidence="3" id="KW-0813">Transport</keyword>